<dbReference type="GO" id="GO:0052621">
    <property type="term" value="F:diguanylate cyclase activity"/>
    <property type="evidence" value="ECO:0007669"/>
    <property type="project" value="UniProtKB-EC"/>
</dbReference>
<feature type="domain" description="GGDEF" evidence="4">
    <location>
        <begin position="271"/>
        <end position="408"/>
    </location>
</feature>
<dbReference type="GO" id="GO:1902201">
    <property type="term" value="P:negative regulation of bacterial-type flagellum-dependent cell motility"/>
    <property type="evidence" value="ECO:0007669"/>
    <property type="project" value="TreeGrafter"/>
</dbReference>
<dbReference type="NCBIfam" id="TIGR00254">
    <property type="entry name" value="GGDEF"/>
    <property type="match status" value="1"/>
</dbReference>
<feature type="transmembrane region" description="Helical" evidence="3">
    <location>
        <begin position="81"/>
        <end position="100"/>
    </location>
</feature>
<dbReference type="PANTHER" id="PTHR45138:SF9">
    <property type="entry name" value="DIGUANYLATE CYCLASE DGCM-RELATED"/>
    <property type="match status" value="1"/>
</dbReference>
<dbReference type="AlphaFoldDB" id="A0A840MNF9"/>
<sequence>MPAKPTANPATPPTALLPALEATLHGKFTHLRFAPPLEAHYLTDTAPARSRRYVLLGLIAAVLFNIFNFTDQLMLPDVYQLAWMIRLTVVTPLMLVMLALGRLGKLDPYLDAMAMTLGLLCCISLVFIMNMSSHANAIHYVKGLMLTFMYVSIVVRMHFWYTLASAILIMAAAGPTIMSLAGSAIELKINSLVELTATMVISLMANYQMEFEARREYLRNLRETLRTSALAAENAALSKIATLDALTGLASRRQFDTQLQLIWQQAEQLNRPMSLIFIDVDHFKRFNDHYGHPEGDRCLMQIGEVIRSSLQRHTDLAARYGGEEFVVLLKECAPEDALIVARRIRQAMQNRAIPHADSPTAQIVTLSLGIAGGMPSEFNTAATLIEAADDALYQAKSHGRNRVVTFNKAHLKQNITG</sequence>
<protein>
    <recommendedName>
        <fullName evidence="1">diguanylate cyclase</fullName>
        <ecNumber evidence="1">2.7.7.65</ecNumber>
    </recommendedName>
</protein>
<accession>A0A840MNF9</accession>
<comment type="catalytic activity">
    <reaction evidence="2">
        <text>2 GTP = 3',3'-c-di-GMP + 2 diphosphate</text>
        <dbReference type="Rhea" id="RHEA:24898"/>
        <dbReference type="ChEBI" id="CHEBI:33019"/>
        <dbReference type="ChEBI" id="CHEBI:37565"/>
        <dbReference type="ChEBI" id="CHEBI:58805"/>
        <dbReference type="EC" id="2.7.7.65"/>
    </reaction>
</comment>
<dbReference type="InterPro" id="IPR029787">
    <property type="entry name" value="Nucleotide_cyclase"/>
</dbReference>
<keyword evidence="6" id="KW-1185">Reference proteome</keyword>
<dbReference type="Proteomes" id="UP000575898">
    <property type="component" value="Unassembled WGS sequence"/>
</dbReference>
<comment type="caution">
    <text evidence="5">The sequence shown here is derived from an EMBL/GenBank/DDBJ whole genome shotgun (WGS) entry which is preliminary data.</text>
</comment>
<dbReference type="RefSeq" id="WP_184037940.1">
    <property type="nucleotide sequence ID" value="NZ_JACHHY010000009.1"/>
</dbReference>
<gene>
    <name evidence="5" type="ORF">HNQ59_001816</name>
</gene>
<evidence type="ECO:0000256" key="3">
    <source>
        <dbReference type="SAM" id="Phobius"/>
    </source>
</evidence>
<dbReference type="SMART" id="SM00267">
    <property type="entry name" value="GGDEF"/>
    <property type="match status" value="1"/>
</dbReference>
<dbReference type="FunFam" id="3.30.70.270:FF:000001">
    <property type="entry name" value="Diguanylate cyclase domain protein"/>
    <property type="match status" value="1"/>
</dbReference>
<dbReference type="GO" id="GO:0005886">
    <property type="term" value="C:plasma membrane"/>
    <property type="evidence" value="ECO:0007669"/>
    <property type="project" value="TreeGrafter"/>
</dbReference>
<feature type="transmembrane region" description="Helical" evidence="3">
    <location>
        <begin position="112"/>
        <end position="131"/>
    </location>
</feature>
<feature type="transmembrane region" description="Helical" evidence="3">
    <location>
        <begin position="53"/>
        <end position="69"/>
    </location>
</feature>
<keyword evidence="3" id="KW-1133">Transmembrane helix</keyword>
<feature type="transmembrane region" description="Helical" evidence="3">
    <location>
        <begin position="162"/>
        <end position="185"/>
    </location>
</feature>
<evidence type="ECO:0000313" key="6">
    <source>
        <dbReference type="Proteomes" id="UP000575898"/>
    </source>
</evidence>
<dbReference type="GO" id="GO:0043709">
    <property type="term" value="P:cell adhesion involved in single-species biofilm formation"/>
    <property type="evidence" value="ECO:0007669"/>
    <property type="project" value="TreeGrafter"/>
</dbReference>
<evidence type="ECO:0000259" key="4">
    <source>
        <dbReference type="PROSITE" id="PS50887"/>
    </source>
</evidence>
<dbReference type="InterPro" id="IPR043128">
    <property type="entry name" value="Rev_trsase/Diguanyl_cyclase"/>
</dbReference>
<dbReference type="EC" id="2.7.7.65" evidence="1"/>
<keyword evidence="3" id="KW-0812">Transmembrane</keyword>
<dbReference type="PROSITE" id="PS50887">
    <property type="entry name" value="GGDEF"/>
    <property type="match status" value="1"/>
</dbReference>
<evidence type="ECO:0000313" key="5">
    <source>
        <dbReference type="EMBL" id="MBB5018527.1"/>
    </source>
</evidence>
<dbReference type="EMBL" id="JACHHY010000009">
    <property type="protein sequence ID" value="MBB5018527.1"/>
    <property type="molecule type" value="Genomic_DNA"/>
</dbReference>
<dbReference type="InterPro" id="IPR050469">
    <property type="entry name" value="Diguanylate_Cyclase"/>
</dbReference>
<evidence type="ECO:0000256" key="1">
    <source>
        <dbReference type="ARBA" id="ARBA00012528"/>
    </source>
</evidence>
<dbReference type="CDD" id="cd01949">
    <property type="entry name" value="GGDEF"/>
    <property type="match status" value="1"/>
</dbReference>
<dbReference type="PANTHER" id="PTHR45138">
    <property type="entry name" value="REGULATORY COMPONENTS OF SENSORY TRANSDUCTION SYSTEM"/>
    <property type="match status" value="1"/>
</dbReference>
<dbReference type="Gene3D" id="3.30.70.270">
    <property type="match status" value="1"/>
</dbReference>
<dbReference type="Pfam" id="PF00990">
    <property type="entry name" value="GGDEF"/>
    <property type="match status" value="1"/>
</dbReference>
<proteinExistence type="predicted"/>
<keyword evidence="3" id="KW-0472">Membrane</keyword>
<organism evidence="5 6">
    <name type="scientific">Chitinivorax tropicus</name>
    <dbReference type="NCBI Taxonomy" id="714531"/>
    <lineage>
        <taxon>Bacteria</taxon>
        <taxon>Pseudomonadati</taxon>
        <taxon>Pseudomonadota</taxon>
        <taxon>Betaproteobacteria</taxon>
        <taxon>Chitinivorax</taxon>
    </lineage>
</organism>
<dbReference type="InterPro" id="IPR000160">
    <property type="entry name" value="GGDEF_dom"/>
</dbReference>
<reference evidence="5 6" key="1">
    <citation type="submission" date="2020-08" db="EMBL/GenBank/DDBJ databases">
        <title>Genomic Encyclopedia of Type Strains, Phase IV (KMG-IV): sequencing the most valuable type-strain genomes for metagenomic binning, comparative biology and taxonomic classification.</title>
        <authorList>
            <person name="Goeker M."/>
        </authorList>
    </citation>
    <scope>NUCLEOTIDE SEQUENCE [LARGE SCALE GENOMIC DNA]</scope>
    <source>
        <strain evidence="5 6">DSM 27165</strain>
    </source>
</reference>
<name>A0A840MNF9_9PROT</name>
<dbReference type="SUPFAM" id="SSF55073">
    <property type="entry name" value="Nucleotide cyclase"/>
    <property type="match status" value="1"/>
</dbReference>
<evidence type="ECO:0000256" key="2">
    <source>
        <dbReference type="ARBA" id="ARBA00034247"/>
    </source>
</evidence>